<evidence type="ECO:0000256" key="5">
    <source>
        <dbReference type="ARBA" id="ARBA00022989"/>
    </source>
</evidence>
<feature type="transmembrane region" description="Helical" evidence="8">
    <location>
        <begin position="306"/>
        <end position="325"/>
    </location>
</feature>
<dbReference type="Pfam" id="PF00361">
    <property type="entry name" value="Proton_antipo_M"/>
    <property type="match status" value="1"/>
</dbReference>
<evidence type="ECO:0000256" key="1">
    <source>
        <dbReference type="ARBA" id="ARBA00004651"/>
    </source>
</evidence>
<keyword evidence="6 8" id="KW-0472">Membrane</keyword>
<keyword evidence="4 7" id="KW-0812">Transmembrane</keyword>
<evidence type="ECO:0000256" key="8">
    <source>
        <dbReference type="SAM" id="Phobius"/>
    </source>
</evidence>
<dbReference type="GO" id="GO:0008137">
    <property type="term" value="F:NADH dehydrogenase (ubiquinone) activity"/>
    <property type="evidence" value="ECO:0007669"/>
    <property type="project" value="InterPro"/>
</dbReference>
<organism evidence="10 11">
    <name type="scientific">Candidatus Macondimonas diazotrophica</name>
    <dbReference type="NCBI Taxonomy" id="2305248"/>
    <lineage>
        <taxon>Bacteria</taxon>
        <taxon>Pseudomonadati</taxon>
        <taxon>Pseudomonadota</taxon>
        <taxon>Gammaproteobacteria</taxon>
        <taxon>Chromatiales</taxon>
        <taxon>Ectothiorhodospiraceae</taxon>
        <taxon>Candidatus Macondimonas</taxon>
    </lineage>
</organism>
<feature type="transmembrane region" description="Helical" evidence="8">
    <location>
        <begin position="165"/>
        <end position="187"/>
    </location>
</feature>
<dbReference type="InterPro" id="IPR003918">
    <property type="entry name" value="NADH_UbQ_OxRdtase"/>
</dbReference>
<dbReference type="EMBL" id="SRIO01000003">
    <property type="protein sequence ID" value="TFZ83644.1"/>
    <property type="molecule type" value="Genomic_DNA"/>
</dbReference>
<accession>A0A4Z0FD13</accession>
<feature type="transmembrane region" description="Helical" evidence="8">
    <location>
        <begin position="76"/>
        <end position="96"/>
    </location>
</feature>
<dbReference type="PRINTS" id="PR01437">
    <property type="entry name" value="NUOXDRDTASE4"/>
</dbReference>
<feature type="transmembrane region" description="Helical" evidence="8">
    <location>
        <begin position="108"/>
        <end position="127"/>
    </location>
</feature>
<protein>
    <submittedName>
        <fullName evidence="10">Monovalent cation/H+ antiporter subunit D family protein</fullName>
    </submittedName>
</protein>
<feature type="transmembrane region" description="Helical" evidence="8">
    <location>
        <begin position="207"/>
        <end position="225"/>
    </location>
</feature>
<gene>
    <name evidence="10" type="ORF">E4680_03140</name>
</gene>
<dbReference type="InterPro" id="IPR050586">
    <property type="entry name" value="CPA3_Na-H_Antiporter_D"/>
</dbReference>
<dbReference type="PANTHER" id="PTHR42703:SF1">
    <property type="entry name" value="NA(+)_H(+) ANTIPORTER SUBUNIT D1"/>
    <property type="match status" value="1"/>
</dbReference>
<keyword evidence="11" id="KW-1185">Reference proteome</keyword>
<dbReference type="OrthoDB" id="9768329at2"/>
<evidence type="ECO:0000256" key="4">
    <source>
        <dbReference type="ARBA" id="ARBA00022692"/>
    </source>
</evidence>
<comment type="similarity">
    <text evidence="2">Belongs to the CPA3 antiporters (TC 2.A.63) subunit D family.</text>
</comment>
<evidence type="ECO:0000259" key="9">
    <source>
        <dbReference type="Pfam" id="PF00361"/>
    </source>
</evidence>
<evidence type="ECO:0000256" key="3">
    <source>
        <dbReference type="ARBA" id="ARBA00022475"/>
    </source>
</evidence>
<dbReference type="PANTHER" id="PTHR42703">
    <property type="entry name" value="NADH DEHYDROGENASE"/>
    <property type="match status" value="1"/>
</dbReference>
<feature type="domain" description="NADH:quinone oxidoreductase/Mrp antiporter transmembrane" evidence="9">
    <location>
        <begin position="131"/>
        <end position="424"/>
    </location>
</feature>
<feature type="transmembrane region" description="Helical" evidence="8">
    <location>
        <begin position="6"/>
        <end position="23"/>
    </location>
</feature>
<feature type="transmembrane region" description="Helical" evidence="8">
    <location>
        <begin position="133"/>
        <end position="153"/>
    </location>
</feature>
<evidence type="ECO:0000256" key="7">
    <source>
        <dbReference type="RuleBase" id="RU000320"/>
    </source>
</evidence>
<comment type="caution">
    <text evidence="10">The sequence shown here is derived from an EMBL/GenBank/DDBJ whole genome shotgun (WGS) entry which is preliminary data.</text>
</comment>
<comment type="subcellular location">
    <subcellularLocation>
        <location evidence="1">Cell membrane</location>
        <topology evidence="1">Multi-pass membrane protein</topology>
    </subcellularLocation>
    <subcellularLocation>
        <location evidence="7">Membrane</location>
        <topology evidence="7">Multi-pass membrane protein</topology>
    </subcellularLocation>
</comment>
<evidence type="ECO:0000313" key="11">
    <source>
        <dbReference type="Proteomes" id="UP000297890"/>
    </source>
</evidence>
<dbReference type="Proteomes" id="UP000297890">
    <property type="component" value="Unassembled WGS sequence"/>
</dbReference>
<dbReference type="InterPro" id="IPR001750">
    <property type="entry name" value="ND/Mrp_TM"/>
</dbReference>
<keyword evidence="5 8" id="KW-1133">Transmembrane helix</keyword>
<feature type="transmembrane region" description="Helical" evidence="8">
    <location>
        <begin position="412"/>
        <end position="430"/>
    </location>
</feature>
<feature type="transmembrane region" description="Helical" evidence="8">
    <location>
        <begin position="377"/>
        <end position="400"/>
    </location>
</feature>
<feature type="transmembrane region" description="Helical" evidence="8">
    <location>
        <begin position="237"/>
        <end position="260"/>
    </location>
</feature>
<evidence type="ECO:0000256" key="2">
    <source>
        <dbReference type="ARBA" id="ARBA00005346"/>
    </source>
</evidence>
<sequence>MAPHLPILQVVLPLVAAPLCVLLRREVLAWWLTLATTWVILVNAVLLLDRVALLGPIHYALGGWSAPLGIAYRIDALNGALLLLISATAAVLLPYARRSVLREIGATQAALFYAALLLCMTGLMGMAATADAFNVFVFLEISSLSTYALVAMGQDRRALTAAFQYLIMGTLGGTFILIGIGFMYAATGTLGMADLAEKLPIAENQRAVQTAFAFFIVGISLKLALFPLHLWLPNAYAYAPSVVTIFLAATATKVAVYVMLRFTFDLFGVHHAFSGLTVARVFPTLAGLGIILASIAALYQDNAKRSFAYSSVAQIGYIVLGLALLTPSGLTAGLLHLLNHALAKGALFMALGCLYYRLGSMALPALAGAAREMPLSAAAFVIAGLSLIGVPLTAGFISKWYLLLATLEQDQWLLAGIIVVGSLLALGYVWRVIEQLYFRDSPHDRPAVREAPWSLLIPTWTVIAANVYFGIDSHLTLSLAERAMQALMEAAP</sequence>
<evidence type="ECO:0000256" key="6">
    <source>
        <dbReference type="ARBA" id="ARBA00023136"/>
    </source>
</evidence>
<name>A0A4Z0FD13_9GAMM</name>
<dbReference type="AlphaFoldDB" id="A0A4Z0FD13"/>
<keyword evidence="3" id="KW-1003">Cell membrane</keyword>
<dbReference type="GO" id="GO:0042773">
    <property type="term" value="P:ATP synthesis coupled electron transport"/>
    <property type="evidence" value="ECO:0007669"/>
    <property type="project" value="InterPro"/>
</dbReference>
<feature type="transmembrane region" description="Helical" evidence="8">
    <location>
        <begin position="280"/>
        <end position="299"/>
    </location>
</feature>
<feature type="transmembrane region" description="Helical" evidence="8">
    <location>
        <begin position="28"/>
        <end position="48"/>
    </location>
</feature>
<evidence type="ECO:0000313" key="10">
    <source>
        <dbReference type="EMBL" id="TFZ83644.1"/>
    </source>
</evidence>
<dbReference type="GO" id="GO:0005886">
    <property type="term" value="C:plasma membrane"/>
    <property type="evidence" value="ECO:0007669"/>
    <property type="project" value="UniProtKB-SubCell"/>
</dbReference>
<proteinExistence type="inferred from homology"/>
<reference evidence="10 11" key="1">
    <citation type="journal article" date="2019" name="ISME J.">
        <title>Candidatus Macondimonas diazotrophica, a novel gammaproteobacterial genus dominating crude-oil-contaminated coastal sediments.</title>
        <authorList>
            <person name="Karthikeyan S."/>
            <person name="Konstantinidis K."/>
        </authorList>
    </citation>
    <scope>NUCLEOTIDE SEQUENCE [LARGE SCALE GENOMIC DNA]</scope>
    <source>
        <strain evidence="10 11">KTK01</strain>
    </source>
</reference>